<protein>
    <submittedName>
        <fullName evidence="2">Anaphase-promoting complex subunit 4 WD40 domain-containing protein</fullName>
    </submittedName>
</protein>
<name>A0AC35GKW9_9BILA</name>
<evidence type="ECO:0000313" key="1">
    <source>
        <dbReference type="Proteomes" id="UP000887580"/>
    </source>
</evidence>
<dbReference type="Proteomes" id="UP000887580">
    <property type="component" value="Unplaced"/>
</dbReference>
<sequence length="297" mass="32147">MIFSDPLDSTTGARCLKLSPDGRHLAAGFRDGNLGVFDITTDKFEQLISVEAHDGEMLCIEYADPQKTDGHTMLASGGRDRLIHLYDAENGYQHLATVEDHSSSVNSIKFIPTSSGFEMFTCATDKLVVIRRVTNSSNGISLERINQFSSPSGLNYLTTAPDGSLIGACQDRQLRTYTINGKMNKQIKGTLCEEGTLTKLALDPSGTYAATVCSDRYVYVIDISTGECAAVLNGQADCVTSIAFTPDCRRLVVVSHSGCVFVWRLSNMLTKRMTTKLGKTEASSSLTTGNNSAPIND</sequence>
<organism evidence="1 2">
    <name type="scientific">Panagrolaimus sp. PS1159</name>
    <dbReference type="NCBI Taxonomy" id="55785"/>
    <lineage>
        <taxon>Eukaryota</taxon>
        <taxon>Metazoa</taxon>
        <taxon>Ecdysozoa</taxon>
        <taxon>Nematoda</taxon>
        <taxon>Chromadorea</taxon>
        <taxon>Rhabditida</taxon>
        <taxon>Tylenchina</taxon>
        <taxon>Panagrolaimomorpha</taxon>
        <taxon>Panagrolaimoidea</taxon>
        <taxon>Panagrolaimidae</taxon>
        <taxon>Panagrolaimus</taxon>
    </lineage>
</organism>
<evidence type="ECO:0000313" key="2">
    <source>
        <dbReference type="WBParaSite" id="PS1159_v2.g6439.t1"/>
    </source>
</evidence>
<proteinExistence type="predicted"/>
<accession>A0AC35GKW9</accession>
<reference evidence="2" key="1">
    <citation type="submission" date="2022-11" db="UniProtKB">
        <authorList>
            <consortium name="WormBaseParasite"/>
        </authorList>
    </citation>
    <scope>IDENTIFICATION</scope>
</reference>
<dbReference type="WBParaSite" id="PS1159_v2.g6439.t1">
    <property type="protein sequence ID" value="PS1159_v2.g6439.t1"/>
    <property type="gene ID" value="PS1159_v2.g6439"/>
</dbReference>